<organism evidence="2 3">
    <name type="scientific">Neisseria elongata</name>
    <dbReference type="NCBI Taxonomy" id="495"/>
    <lineage>
        <taxon>Bacteria</taxon>
        <taxon>Pseudomonadati</taxon>
        <taxon>Pseudomonadota</taxon>
        <taxon>Betaproteobacteria</taxon>
        <taxon>Neisseriales</taxon>
        <taxon>Neisseriaceae</taxon>
        <taxon>Neisseria</taxon>
    </lineage>
</organism>
<dbReference type="InterPro" id="IPR021296">
    <property type="entry name" value="DUF2868"/>
</dbReference>
<evidence type="ECO:0000313" key="2">
    <source>
        <dbReference type="EMBL" id="STZ66576.1"/>
    </source>
</evidence>
<name>A0A378TUF7_NEIEL</name>
<dbReference type="Proteomes" id="UP000254927">
    <property type="component" value="Unassembled WGS sequence"/>
</dbReference>
<dbReference type="AlphaFoldDB" id="A0A378TUF7"/>
<evidence type="ECO:0000313" key="3">
    <source>
        <dbReference type="Proteomes" id="UP000254927"/>
    </source>
</evidence>
<feature type="transmembrane region" description="Helical" evidence="1">
    <location>
        <begin position="246"/>
        <end position="274"/>
    </location>
</feature>
<keyword evidence="1" id="KW-0812">Transmembrane</keyword>
<dbReference type="Pfam" id="PF11067">
    <property type="entry name" value="DUF2868"/>
    <property type="match status" value="1"/>
</dbReference>
<protein>
    <submittedName>
        <fullName evidence="2">Putative inner membrane protein</fullName>
    </submittedName>
</protein>
<dbReference type="EMBL" id="UGQW01000001">
    <property type="protein sequence ID" value="STZ66576.1"/>
    <property type="molecule type" value="Genomic_DNA"/>
</dbReference>
<proteinExistence type="predicted"/>
<feature type="transmembrane region" description="Helical" evidence="1">
    <location>
        <begin position="173"/>
        <end position="191"/>
    </location>
</feature>
<gene>
    <name evidence="2" type="ORF">NCTC10660_00025</name>
</gene>
<keyword evidence="1" id="KW-0472">Membrane</keyword>
<reference evidence="2 3" key="1">
    <citation type="submission" date="2018-06" db="EMBL/GenBank/DDBJ databases">
        <authorList>
            <consortium name="Pathogen Informatics"/>
            <person name="Doyle S."/>
        </authorList>
    </citation>
    <scope>NUCLEOTIDE SEQUENCE [LARGE SCALE GENOMIC DNA]</scope>
    <source>
        <strain evidence="2 3">NCTC10660</strain>
    </source>
</reference>
<feature type="transmembrane region" description="Helical" evidence="1">
    <location>
        <begin position="97"/>
        <end position="124"/>
    </location>
</feature>
<keyword evidence="1" id="KW-1133">Transmembrane helix</keyword>
<evidence type="ECO:0000256" key="1">
    <source>
        <dbReference type="SAM" id="Phobius"/>
    </source>
</evidence>
<sequence>MLLHPKRLLAELVRILEEDGYIFAADPAQITDSLRDSDDGPEARLLRRAALIDRNGRLADALQRNRNGVFWLWVVAATLLFTSSFSATFVLMDEQGLNFFLVLAGALGLNSAMLLLWLAAVVFLRRTTVLPFSSPSTWLRGKDPVNQAMLRLYGGEWTKPAIRWRIGAAAHSLWLSTLAGVLVCVLLLLLVRQYTFNWESTLLNADALVKTMAALSWLPEKMGFAVPDAGAVASGRLNGSTADARAWAGLLIGSIVCYGILPRLAAWLACVWLLRRAESGLPLDAPYYRKIIEGWQRSIVDADDFQENIAAVGRKFVLNGDPKWAVMLETEWQDSGWYRSVLAQEWQDKGCADSRDAVAALTEALRQTPTQLLIGVRAHTVPDRGVLRQIAALAEAAQGGAVVQLLQDTAVHSGNLLPQWHDALDKRGIAWLNPPHIAQTGG</sequence>
<feature type="transmembrane region" description="Helical" evidence="1">
    <location>
        <begin position="70"/>
        <end position="91"/>
    </location>
</feature>
<accession>A0A378TUF7</accession>